<organism evidence="17 18">
    <name type="scientific">Holothuria leucospilota</name>
    <name type="common">Black long sea cucumber</name>
    <name type="synonym">Mertensiothuria leucospilota</name>
    <dbReference type="NCBI Taxonomy" id="206669"/>
    <lineage>
        <taxon>Eukaryota</taxon>
        <taxon>Metazoa</taxon>
        <taxon>Echinodermata</taxon>
        <taxon>Eleutherozoa</taxon>
        <taxon>Echinozoa</taxon>
        <taxon>Holothuroidea</taxon>
        <taxon>Aspidochirotacea</taxon>
        <taxon>Aspidochirotida</taxon>
        <taxon>Holothuriidae</taxon>
        <taxon>Holothuria</taxon>
    </lineage>
</organism>
<evidence type="ECO:0000256" key="5">
    <source>
        <dbReference type="ARBA" id="ARBA00022491"/>
    </source>
</evidence>
<dbReference type="GO" id="GO:0005737">
    <property type="term" value="C:cytoplasm"/>
    <property type="evidence" value="ECO:0007669"/>
    <property type="project" value="UniProtKB-SubCell"/>
</dbReference>
<keyword evidence="14" id="KW-0175">Coiled coil</keyword>
<evidence type="ECO:0000313" key="18">
    <source>
        <dbReference type="Proteomes" id="UP001152320"/>
    </source>
</evidence>
<evidence type="ECO:0000256" key="9">
    <source>
        <dbReference type="ARBA" id="ARBA00023015"/>
    </source>
</evidence>
<comment type="subcellular location">
    <subcellularLocation>
        <location evidence="2">Cell junction</location>
    </subcellularLocation>
    <subcellularLocation>
        <location evidence="3">Cytoplasm</location>
    </subcellularLocation>
    <subcellularLocation>
        <location evidence="1">Nucleus</location>
    </subcellularLocation>
</comment>
<protein>
    <submittedName>
        <fullName evidence="17">Transcriptional coactivator YAP1</fullName>
    </submittedName>
</protein>
<feature type="compositionally biased region" description="Basic and acidic residues" evidence="15">
    <location>
        <begin position="41"/>
        <end position="57"/>
    </location>
</feature>
<evidence type="ECO:0000313" key="17">
    <source>
        <dbReference type="EMBL" id="KAJ8030703.1"/>
    </source>
</evidence>
<feature type="region of interest" description="Disordered" evidence="15">
    <location>
        <begin position="288"/>
        <end position="329"/>
    </location>
</feature>
<keyword evidence="5" id="KW-0678">Repressor</keyword>
<keyword evidence="6" id="KW-0597">Phosphoprotein</keyword>
<sequence length="507" mass="55854">MASSVDMAEVEERQTQVISHMKGDSATELEDLFQRVLHPSSETDKLPRPRPMKERKLPPSFFSPPGPRASPTSNHRRESSQDGSHYVGSPSSGDSGRGSAQSSGSGPQSLGAPGLNIVHQRAHSSPAALQEMRSVGQQALQVQHLKQQSYDITDTADLLNSIPLPPGWEIAHTPTGQQYFLDHNRQITTWEDPRKQLIPKLMSQVSPRPPVGQSPGNISTNNNNILQVQQIIMPTTANQPLPTDLGPLPDNWEQAATPEGEVYFINHRNKSTTWLDPRIAMRAPLTVQTTASTVQSQNQQGNLPAPPPPPPPASIQFQQQGQAPVNTQQRQQQMRLARLQMERERLQLRQEEILQQEMRLRREITDLPNGSTEGSTSSVDPFLSSGVTSTHRREESNDSGCGTSNYSHPGTPNDLLTGTIEDMDTAESVDRKLDTQHQTNQQQLPDFFDVIPTTNIDMNSVDTTALDNGTSSSTMEGEDFGPSLGDALNSDILGDVELRNDNFLTWL</sequence>
<dbReference type="SUPFAM" id="SSF51045">
    <property type="entry name" value="WW domain"/>
    <property type="match status" value="2"/>
</dbReference>
<dbReference type="GO" id="GO:0045944">
    <property type="term" value="P:positive regulation of transcription by RNA polymerase II"/>
    <property type="evidence" value="ECO:0007669"/>
    <property type="project" value="TreeGrafter"/>
</dbReference>
<dbReference type="GO" id="GO:0003713">
    <property type="term" value="F:transcription coactivator activity"/>
    <property type="evidence" value="ECO:0007669"/>
    <property type="project" value="TreeGrafter"/>
</dbReference>
<comment type="caution">
    <text evidence="17">The sequence shown here is derived from an EMBL/GenBank/DDBJ whole genome shotgun (WGS) entry which is preliminary data.</text>
</comment>
<evidence type="ECO:0000256" key="11">
    <source>
        <dbReference type="ARBA" id="ARBA00023163"/>
    </source>
</evidence>
<dbReference type="CDD" id="cd00201">
    <property type="entry name" value="WW"/>
    <property type="match status" value="2"/>
</dbReference>
<evidence type="ECO:0000256" key="14">
    <source>
        <dbReference type="SAM" id="Coils"/>
    </source>
</evidence>
<dbReference type="OrthoDB" id="2020426at2759"/>
<feature type="domain" description="WW" evidence="16">
    <location>
        <begin position="162"/>
        <end position="195"/>
    </location>
</feature>
<feature type="region of interest" description="Disordered" evidence="15">
    <location>
        <begin position="1"/>
        <end position="114"/>
    </location>
</feature>
<dbReference type="Gene3D" id="2.20.70.10">
    <property type="match status" value="2"/>
</dbReference>
<dbReference type="InterPro" id="IPR001202">
    <property type="entry name" value="WW_dom"/>
</dbReference>
<feature type="compositionally biased region" description="Pro residues" evidence="15">
    <location>
        <begin position="304"/>
        <end position="313"/>
    </location>
</feature>
<feature type="domain" description="WW" evidence="16">
    <location>
        <begin position="246"/>
        <end position="279"/>
    </location>
</feature>
<dbReference type="InterPro" id="IPR051583">
    <property type="entry name" value="YAP1"/>
</dbReference>
<evidence type="ECO:0000256" key="6">
    <source>
        <dbReference type="ARBA" id="ARBA00022553"/>
    </source>
</evidence>
<dbReference type="AlphaFoldDB" id="A0A9Q1H2J9"/>
<evidence type="ECO:0000256" key="3">
    <source>
        <dbReference type="ARBA" id="ARBA00004496"/>
    </source>
</evidence>
<keyword evidence="4" id="KW-0963">Cytoplasm</keyword>
<evidence type="ECO:0000256" key="7">
    <source>
        <dbReference type="ARBA" id="ARBA00022737"/>
    </source>
</evidence>
<feature type="compositionally biased region" description="Polar residues" evidence="15">
    <location>
        <begin position="315"/>
        <end position="327"/>
    </location>
</feature>
<keyword evidence="11" id="KW-0804">Transcription</keyword>
<keyword evidence="12" id="KW-0539">Nucleus</keyword>
<dbReference type="GO" id="GO:0005634">
    <property type="term" value="C:nucleus"/>
    <property type="evidence" value="ECO:0007669"/>
    <property type="project" value="UniProtKB-SubCell"/>
</dbReference>
<dbReference type="Pfam" id="PF00397">
    <property type="entry name" value="WW"/>
    <property type="match status" value="2"/>
</dbReference>
<comment type="similarity">
    <text evidence="13">Belongs to the YAP1 family.</text>
</comment>
<dbReference type="InterPro" id="IPR036020">
    <property type="entry name" value="WW_dom_sf"/>
</dbReference>
<dbReference type="EMBL" id="JAIZAY010000013">
    <property type="protein sequence ID" value="KAJ8030703.1"/>
    <property type="molecule type" value="Genomic_DNA"/>
</dbReference>
<dbReference type="PROSITE" id="PS01159">
    <property type="entry name" value="WW_DOMAIN_1"/>
    <property type="match status" value="2"/>
</dbReference>
<evidence type="ECO:0000259" key="16">
    <source>
        <dbReference type="PROSITE" id="PS50020"/>
    </source>
</evidence>
<dbReference type="Proteomes" id="UP001152320">
    <property type="component" value="Chromosome 13"/>
</dbReference>
<gene>
    <name evidence="17" type="ORF">HOLleu_27187</name>
</gene>
<feature type="compositionally biased region" description="Low complexity" evidence="15">
    <location>
        <begin position="88"/>
        <end position="114"/>
    </location>
</feature>
<keyword evidence="18" id="KW-1185">Reference proteome</keyword>
<reference evidence="17" key="1">
    <citation type="submission" date="2021-10" db="EMBL/GenBank/DDBJ databases">
        <title>Tropical sea cucumber genome reveals ecological adaptation and Cuvierian tubules defense mechanism.</title>
        <authorList>
            <person name="Chen T."/>
        </authorList>
    </citation>
    <scope>NUCLEOTIDE SEQUENCE</scope>
    <source>
        <strain evidence="17">Nanhai2018</strain>
        <tissue evidence="17">Muscle</tissue>
    </source>
</reference>
<dbReference type="PANTHER" id="PTHR17616:SF8">
    <property type="entry name" value="TRANSCRIPTIONAL COACTIVATOR YORKIE"/>
    <property type="match status" value="1"/>
</dbReference>
<evidence type="ECO:0000256" key="10">
    <source>
        <dbReference type="ARBA" id="ARBA00023159"/>
    </source>
</evidence>
<keyword evidence="10" id="KW-0010">Activator</keyword>
<keyword evidence="8" id="KW-0965">Cell junction</keyword>
<evidence type="ECO:0000256" key="4">
    <source>
        <dbReference type="ARBA" id="ARBA00022490"/>
    </source>
</evidence>
<evidence type="ECO:0000256" key="1">
    <source>
        <dbReference type="ARBA" id="ARBA00004123"/>
    </source>
</evidence>
<feature type="coiled-coil region" evidence="14">
    <location>
        <begin position="329"/>
        <end position="363"/>
    </location>
</feature>
<evidence type="ECO:0000256" key="12">
    <source>
        <dbReference type="ARBA" id="ARBA00023242"/>
    </source>
</evidence>
<dbReference type="GO" id="GO:0070161">
    <property type="term" value="C:anchoring junction"/>
    <property type="evidence" value="ECO:0007669"/>
    <property type="project" value="UniProtKB-SubCell"/>
</dbReference>
<dbReference type="SMART" id="SM00456">
    <property type="entry name" value="WW"/>
    <property type="match status" value="2"/>
</dbReference>
<dbReference type="PANTHER" id="PTHR17616">
    <property type="entry name" value="YES-ASSOCIATED PROTEIN YAP1 FAMILY MEMBER"/>
    <property type="match status" value="1"/>
</dbReference>
<evidence type="ECO:0000256" key="2">
    <source>
        <dbReference type="ARBA" id="ARBA00004282"/>
    </source>
</evidence>
<dbReference type="Gene3D" id="6.20.430.10">
    <property type="match status" value="1"/>
</dbReference>
<accession>A0A9Q1H2J9</accession>
<keyword evidence="9" id="KW-0805">Transcription regulation</keyword>
<feature type="compositionally biased region" description="Polar residues" evidence="15">
    <location>
        <begin position="368"/>
        <end position="389"/>
    </location>
</feature>
<name>A0A9Q1H2J9_HOLLE</name>
<proteinExistence type="inferred from homology"/>
<dbReference type="FunFam" id="2.20.70.10:FF:000012">
    <property type="entry name" value="transcriptional coactivator YAP1 isoform X2"/>
    <property type="match status" value="1"/>
</dbReference>
<keyword evidence="7" id="KW-0677">Repeat</keyword>
<evidence type="ECO:0000256" key="13">
    <source>
        <dbReference type="ARBA" id="ARBA00038057"/>
    </source>
</evidence>
<dbReference type="PROSITE" id="PS50020">
    <property type="entry name" value="WW_DOMAIN_2"/>
    <property type="match status" value="2"/>
</dbReference>
<feature type="region of interest" description="Disordered" evidence="15">
    <location>
        <begin position="366"/>
        <end position="418"/>
    </location>
</feature>
<feature type="compositionally biased region" description="Polar residues" evidence="15">
    <location>
        <begin position="398"/>
        <end position="416"/>
    </location>
</feature>
<dbReference type="FunFam" id="2.20.70.10:FF:000019">
    <property type="entry name" value="Putative transcriptional coactivator YAP1"/>
    <property type="match status" value="1"/>
</dbReference>
<evidence type="ECO:0000256" key="15">
    <source>
        <dbReference type="SAM" id="MobiDB-lite"/>
    </source>
</evidence>
<feature type="compositionally biased region" description="Low complexity" evidence="15">
    <location>
        <begin position="288"/>
        <end position="300"/>
    </location>
</feature>
<evidence type="ECO:0000256" key="8">
    <source>
        <dbReference type="ARBA" id="ARBA00022949"/>
    </source>
</evidence>
<dbReference type="GO" id="GO:0035329">
    <property type="term" value="P:hippo signaling"/>
    <property type="evidence" value="ECO:0007669"/>
    <property type="project" value="TreeGrafter"/>
</dbReference>